<dbReference type="Proteomes" id="UP000298327">
    <property type="component" value="Unassembled WGS sequence"/>
</dbReference>
<reference evidence="2 3" key="1">
    <citation type="submission" date="2019-02" db="EMBL/GenBank/DDBJ databases">
        <title>Genome sequencing of the rare red list fungi Dentipellis fragilis.</title>
        <authorList>
            <person name="Buettner E."/>
            <person name="Kellner H."/>
        </authorList>
    </citation>
    <scope>NUCLEOTIDE SEQUENCE [LARGE SCALE GENOMIC DNA]</scope>
    <source>
        <strain evidence="2 3">DSM 105465</strain>
    </source>
</reference>
<sequence length="920" mass="103447">MTHSTCHYPSLPSELWLEIFRFATHDAKLYDTKYQPFHVQFSDVHNASLATNYAIVLVCKHWWLLGMELLYEDVRIRHGALALRRALAIGGAGEDYTPKKWVRRAVLPYSQSATPSPKPLLALDILQQLPNLEVLVRPPTMDRYEALRFEFSADVPSLPLLRRLDWWTHNEAAHTGGINALDEVIEHAPNLEYLSLAANISMSLYRPKRIEIPKLRVLNLFHVNALFVRQMCSWDLPSLSHIILAAPPHNAGLEDFWATFGHSINVAELGDNVRFGMMGHMSDLLDGCPGLQELNYFLFFTLNARPLRTHESLRRVGMHARVNRMMCSLDDPETWRHMEQHFDSFRPEAFPALKEFVLYGPEWSHIAALPAFDPIRQKVQASGRRFVLPTLSERHVDSKPLPTELYEAILQQLSPADVQQTTLSLTRALPYSPIPQYFLFNQVRLKRSDQAYLLSRRLREAPTDASLVRSFWLDVWMVDADVVINLIRMFPRVKILRMAIGPSFTPEHLDELFEHPFGELEYIALRFRPYVQKASYYQFLKGAYYDSSLVALAKWPASSIPTLSIIQDPLDPKYAPEGQFAQPLVFFRLDAVNELACAPFAEDLANLRMRIPGRQLARFIYSSPDALPSLDLLDLSTCNIKQVDVDHVIARFDTLRHLILDDCNVLRGELRDEDWSAFGKFGSRHSTPRSTPPYAANPPQSQSRAPAVPAARTAGARPCDATISLRASPPKDRVELPAAGSSTRASASAGASASEHAAMALPTHIDLPDPGTVPTPRFRILPPVPIVRTICMTTSALVAPDQHAHIRQQFELGWRRGLALLTQRRATMRTSYMNGLYRVVRFAVTGEDVEVEMSEDGLGGLVEVDSKGKQTPEAFDVVLMGESAVTCPVLCLAGPGRREGYPHAEGCGHAAGWDVYGDQL</sequence>
<feature type="compositionally biased region" description="Low complexity" evidence="1">
    <location>
        <begin position="738"/>
        <end position="755"/>
    </location>
</feature>
<evidence type="ECO:0000256" key="1">
    <source>
        <dbReference type="SAM" id="MobiDB-lite"/>
    </source>
</evidence>
<protein>
    <recommendedName>
        <fullName evidence="4">F-box domain-containing protein</fullName>
    </recommendedName>
</protein>
<keyword evidence="3" id="KW-1185">Reference proteome</keyword>
<accession>A0A4Y9ZA65</accession>
<comment type="caution">
    <text evidence="2">The sequence shown here is derived from an EMBL/GenBank/DDBJ whole genome shotgun (WGS) entry which is preliminary data.</text>
</comment>
<feature type="region of interest" description="Disordered" evidence="1">
    <location>
        <begin position="682"/>
        <end position="755"/>
    </location>
</feature>
<evidence type="ECO:0000313" key="3">
    <source>
        <dbReference type="Proteomes" id="UP000298327"/>
    </source>
</evidence>
<evidence type="ECO:0008006" key="4">
    <source>
        <dbReference type="Google" id="ProtNLM"/>
    </source>
</evidence>
<dbReference type="OrthoDB" id="3256525at2759"/>
<gene>
    <name evidence="2" type="ORF">EVG20_g2095</name>
</gene>
<dbReference type="SUPFAM" id="SSF52058">
    <property type="entry name" value="L domain-like"/>
    <property type="match status" value="1"/>
</dbReference>
<name>A0A4Y9ZA65_9AGAM</name>
<dbReference type="AlphaFoldDB" id="A0A4Y9ZA65"/>
<organism evidence="2 3">
    <name type="scientific">Dentipellis fragilis</name>
    <dbReference type="NCBI Taxonomy" id="205917"/>
    <lineage>
        <taxon>Eukaryota</taxon>
        <taxon>Fungi</taxon>
        <taxon>Dikarya</taxon>
        <taxon>Basidiomycota</taxon>
        <taxon>Agaricomycotina</taxon>
        <taxon>Agaricomycetes</taxon>
        <taxon>Russulales</taxon>
        <taxon>Hericiaceae</taxon>
        <taxon>Dentipellis</taxon>
    </lineage>
</organism>
<dbReference type="EMBL" id="SEOQ01000076">
    <property type="protein sequence ID" value="TFY70907.1"/>
    <property type="molecule type" value="Genomic_DNA"/>
</dbReference>
<evidence type="ECO:0000313" key="2">
    <source>
        <dbReference type="EMBL" id="TFY70907.1"/>
    </source>
</evidence>
<feature type="compositionally biased region" description="Low complexity" evidence="1">
    <location>
        <begin position="704"/>
        <end position="718"/>
    </location>
</feature>
<proteinExistence type="predicted"/>